<dbReference type="KEGG" id="ppru:FDP22_12580"/>
<dbReference type="Proteomes" id="UP000305888">
    <property type="component" value="Chromosome"/>
</dbReference>
<protein>
    <submittedName>
        <fullName evidence="1">Phage gp6-like head-tail connector protein</fullName>
    </submittedName>
</protein>
<proteinExistence type="predicted"/>
<organism evidence="1 2">
    <name type="scientific">Paroceanicella profunda</name>
    <dbReference type="NCBI Taxonomy" id="2579971"/>
    <lineage>
        <taxon>Bacteria</taxon>
        <taxon>Pseudomonadati</taxon>
        <taxon>Pseudomonadota</taxon>
        <taxon>Alphaproteobacteria</taxon>
        <taxon>Rhodobacterales</taxon>
        <taxon>Paracoccaceae</taxon>
        <taxon>Paroceanicella</taxon>
    </lineage>
</organism>
<evidence type="ECO:0000313" key="1">
    <source>
        <dbReference type="EMBL" id="QDL92543.1"/>
    </source>
</evidence>
<gene>
    <name evidence="1" type="ORF">FDP22_12580</name>
</gene>
<dbReference type="Gene3D" id="1.10.3230.30">
    <property type="entry name" value="Phage gp6-like head-tail connector protein"/>
    <property type="match status" value="1"/>
</dbReference>
<name>A0A5B8G1W4_9RHOB</name>
<sequence length="218" mass="23299">MLRPIRIAAPAEPLLTLDDVKEWGRHDSILEPVTFAACISAATDLLDGWNGILGRCLVTQTWAWETSNMVGRYLDLPFPDVSEVILDAYSATPVRELVYDTGSLTSVGPGVFCTDAYLSGAEPGATSCRLEERNRCTRLRLEGVAPRVPAQESEGAVRVIMTAGYGAPGDVPGGIRVAAFLLAQNWAENREAAVVGTMVSTLPYTVRSLLAPHAVGGI</sequence>
<dbReference type="OrthoDB" id="8452228at2"/>
<accession>A0A5B8G1W4</accession>
<dbReference type="AlphaFoldDB" id="A0A5B8G1W4"/>
<reference evidence="1 2" key="1">
    <citation type="submission" date="2019-06" db="EMBL/GenBank/DDBJ databases">
        <title>Genome sequence of Rhodobacteraceae bacterium D4M1.</title>
        <authorList>
            <person name="Cao J."/>
        </authorList>
    </citation>
    <scope>NUCLEOTIDE SEQUENCE [LARGE SCALE GENOMIC DNA]</scope>
    <source>
        <strain evidence="1 2">D4M1</strain>
    </source>
</reference>
<keyword evidence="2" id="KW-1185">Reference proteome</keyword>
<evidence type="ECO:0000313" key="2">
    <source>
        <dbReference type="Proteomes" id="UP000305888"/>
    </source>
</evidence>
<dbReference type="CDD" id="cd08054">
    <property type="entry name" value="gp6"/>
    <property type="match status" value="1"/>
</dbReference>
<dbReference type="RefSeq" id="WP_138579636.1">
    <property type="nucleotide sequence ID" value="NZ_CP040818.1"/>
</dbReference>
<dbReference type="EMBL" id="CP040818">
    <property type="protein sequence ID" value="QDL92543.1"/>
    <property type="molecule type" value="Genomic_DNA"/>
</dbReference>